<evidence type="ECO:0000313" key="2">
    <source>
        <dbReference type="Proteomes" id="UP000054337"/>
    </source>
</evidence>
<dbReference type="GeneID" id="26249472"/>
<reference evidence="1 2" key="1">
    <citation type="journal article" date="2013" name="PLoS Genet.">
        <title>Comparative genome structure, secondary metabolite, and effector coding capacity across Cochliobolus pathogens.</title>
        <authorList>
            <person name="Condon B.J."/>
            <person name="Leng Y."/>
            <person name="Wu D."/>
            <person name="Bushley K.E."/>
            <person name="Ohm R.A."/>
            <person name="Otillar R."/>
            <person name="Martin J."/>
            <person name="Schackwitz W."/>
            <person name="Grimwood J."/>
            <person name="MohdZainudin N."/>
            <person name="Xue C."/>
            <person name="Wang R."/>
            <person name="Manning V.A."/>
            <person name="Dhillon B."/>
            <person name="Tu Z.J."/>
            <person name="Steffenson B.J."/>
            <person name="Salamov A."/>
            <person name="Sun H."/>
            <person name="Lowry S."/>
            <person name="LaButti K."/>
            <person name="Han J."/>
            <person name="Copeland A."/>
            <person name="Lindquist E."/>
            <person name="Barry K."/>
            <person name="Schmutz J."/>
            <person name="Baker S.E."/>
            <person name="Ciuffetti L.M."/>
            <person name="Grigoriev I.V."/>
            <person name="Zhong S."/>
            <person name="Turgeon B.G."/>
        </authorList>
    </citation>
    <scope>NUCLEOTIDE SEQUENCE [LARGE SCALE GENOMIC DNA]</scope>
    <source>
        <strain evidence="1 2">FI3</strain>
    </source>
</reference>
<dbReference type="Proteomes" id="UP000054337">
    <property type="component" value="Unassembled WGS sequence"/>
</dbReference>
<sequence>MVLYLGGGVTWAMGKEAWRDMQAWKQVHVCVCVCVCVCILGWRAIRTGGRDGEGV</sequence>
<dbReference type="AlphaFoldDB" id="W7E5F8"/>
<dbReference type="HOGENOM" id="CLU_3032020_0_0_1"/>
<dbReference type="EMBL" id="KI968788">
    <property type="protein sequence ID" value="EUN23371.1"/>
    <property type="molecule type" value="Genomic_DNA"/>
</dbReference>
<evidence type="ECO:0000313" key="1">
    <source>
        <dbReference type="EMBL" id="EUN23371.1"/>
    </source>
</evidence>
<organism evidence="1 2">
    <name type="scientific">Bipolaris victoriae (strain FI3)</name>
    <name type="common">Victoria blight of oats agent</name>
    <name type="synonym">Cochliobolus victoriae</name>
    <dbReference type="NCBI Taxonomy" id="930091"/>
    <lineage>
        <taxon>Eukaryota</taxon>
        <taxon>Fungi</taxon>
        <taxon>Dikarya</taxon>
        <taxon>Ascomycota</taxon>
        <taxon>Pezizomycotina</taxon>
        <taxon>Dothideomycetes</taxon>
        <taxon>Pleosporomycetidae</taxon>
        <taxon>Pleosporales</taxon>
        <taxon>Pleosporineae</taxon>
        <taxon>Pleosporaceae</taxon>
        <taxon>Bipolaris</taxon>
    </lineage>
</organism>
<keyword evidence="2" id="KW-1185">Reference proteome</keyword>
<proteinExistence type="predicted"/>
<accession>W7E5F8</accession>
<gene>
    <name evidence="1" type="ORF">COCVIDRAFT_108846</name>
</gene>
<protein>
    <submittedName>
        <fullName evidence="1">Uncharacterized protein</fullName>
    </submittedName>
</protein>
<dbReference type="RefSeq" id="XP_014552953.1">
    <property type="nucleotide sequence ID" value="XM_014697467.1"/>
</dbReference>
<name>W7E5F8_BIPV3</name>